<evidence type="ECO:0000256" key="4">
    <source>
        <dbReference type="ARBA" id="ARBA00023125"/>
    </source>
</evidence>
<keyword evidence="2" id="KW-0902">Two-component regulatory system</keyword>
<protein>
    <submittedName>
        <fullName evidence="10">DNA-binding response regulator, OmpR family, contains REC and winged-helix (WHTH) domain</fullName>
    </submittedName>
</protein>
<dbReference type="InterPro" id="IPR011006">
    <property type="entry name" value="CheY-like_superfamily"/>
</dbReference>
<proteinExistence type="predicted"/>
<dbReference type="GO" id="GO:0032993">
    <property type="term" value="C:protein-DNA complex"/>
    <property type="evidence" value="ECO:0007669"/>
    <property type="project" value="TreeGrafter"/>
</dbReference>
<dbReference type="Pfam" id="PF00486">
    <property type="entry name" value="Trans_reg_C"/>
    <property type="match status" value="1"/>
</dbReference>
<dbReference type="Gene3D" id="1.10.10.10">
    <property type="entry name" value="Winged helix-like DNA-binding domain superfamily/Winged helix DNA-binding domain"/>
    <property type="match status" value="1"/>
</dbReference>
<sequence>MKLLIIEDNLKLLEAITQTLQTEKYLCETATDFSAAHEKIFLYQYDILIVDINLPDGSGLDLIREAKKQNPSTGIIVISARNSLSNKIEGLELGADDYITKPFDMAELVARIKALLRRRNFSGTDIISFNNISINTASRQVFANGRHIELTKSEYDILLFFFSNPNRVLTRESIAEHIWGDNMDLADSFDFIYSHIKNLRKKLAAAVKNVPIKAVYGIGYKLDTTPPHETD</sequence>
<dbReference type="AlphaFoldDB" id="A0A1M4XVZ1"/>
<dbReference type="InterPro" id="IPR036388">
    <property type="entry name" value="WH-like_DNA-bd_sf"/>
</dbReference>
<evidence type="ECO:0000256" key="7">
    <source>
        <dbReference type="PROSITE-ProRule" id="PRU01091"/>
    </source>
</evidence>
<feature type="DNA-binding region" description="OmpR/PhoB-type" evidence="7">
    <location>
        <begin position="124"/>
        <end position="224"/>
    </location>
</feature>
<dbReference type="InterPro" id="IPR039420">
    <property type="entry name" value="WalR-like"/>
</dbReference>
<keyword evidence="4 7" id="KW-0238">DNA-binding</keyword>
<dbReference type="Proteomes" id="UP000184164">
    <property type="component" value="Unassembled WGS sequence"/>
</dbReference>
<dbReference type="SMART" id="SM00862">
    <property type="entry name" value="Trans_reg_C"/>
    <property type="match status" value="1"/>
</dbReference>
<dbReference type="GO" id="GO:0006355">
    <property type="term" value="P:regulation of DNA-templated transcription"/>
    <property type="evidence" value="ECO:0007669"/>
    <property type="project" value="InterPro"/>
</dbReference>
<dbReference type="Pfam" id="PF00072">
    <property type="entry name" value="Response_reg"/>
    <property type="match status" value="1"/>
</dbReference>
<evidence type="ECO:0000256" key="5">
    <source>
        <dbReference type="ARBA" id="ARBA00023163"/>
    </source>
</evidence>
<name>A0A1M4XVZ1_9BACT</name>
<evidence type="ECO:0000259" key="8">
    <source>
        <dbReference type="PROSITE" id="PS50110"/>
    </source>
</evidence>
<dbReference type="PANTHER" id="PTHR48111">
    <property type="entry name" value="REGULATOR OF RPOS"/>
    <property type="match status" value="1"/>
</dbReference>
<keyword evidence="5" id="KW-0804">Transcription</keyword>
<dbReference type="Gene3D" id="6.10.250.690">
    <property type="match status" value="1"/>
</dbReference>
<dbReference type="InterPro" id="IPR001867">
    <property type="entry name" value="OmpR/PhoB-type_DNA-bd"/>
</dbReference>
<dbReference type="OrthoDB" id="9790442at2"/>
<accession>A0A1M4XVZ1</accession>
<dbReference type="PANTHER" id="PTHR48111:SF22">
    <property type="entry name" value="REGULATOR OF RPOS"/>
    <property type="match status" value="1"/>
</dbReference>
<dbReference type="SUPFAM" id="SSF52172">
    <property type="entry name" value="CheY-like"/>
    <property type="match status" value="1"/>
</dbReference>
<dbReference type="CDD" id="cd00383">
    <property type="entry name" value="trans_reg_C"/>
    <property type="match status" value="1"/>
</dbReference>
<evidence type="ECO:0000256" key="2">
    <source>
        <dbReference type="ARBA" id="ARBA00023012"/>
    </source>
</evidence>
<dbReference type="GO" id="GO:0000976">
    <property type="term" value="F:transcription cis-regulatory region binding"/>
    <property type="evidence" value="ECO:0007669"/>
    <property type="project" value="TreeGrafter"/>
</dbReference>
<evidence type="ECO:0000313" key="11">
    <source>
        <dbReference type="Proteomes" id="UP000184164"/>
    </source>
</evidence>
<feature type="domain" description="Response regulatory" evidence="8">
    <location>
        <begin position="2"/>
        <end position="116"/>
    </location>
</feature>
<dbReference type="InterPro" id="IPR001789">
    <property type="entry name" value="Sig_transdc_resp-reg_receiver"/>
</dbReference>
<dbReference type="GO" id="GO:0000156">
    <property type="term" value="F:phosphorelay response regulator activity"/>
    <property type="evidence" value="ECO:0007669"/>
    <property type="project" value="TreeGrafter"/>
</dbReference>
<keyword evidence="11" id="KW-1185">Reference proteome</keyword>
<organism evidence="10 11">
    <name type="scientific">Mariniphaga anaerophila</name>
    <dbReference type="NCBI Taxonomy" id="1484053"/>
    <lineage>
        <taxon>Bacteria</taxon>
        <taxon>Pseudomonadati</taxon>
        <taxon>Bacteroidota</taxon>
        <taxon>Bacteroidia</taxon>
        <taxon>Marinilabiliales</taxon>
        <taxon>Prolixibacteraceae</taxon>
        <taxon>Mariniphaga</taxon>
    </lineage>
</organism>
<evidence type="ECO:0000313" key="10">
    <source>
        <dbReference type="EMBL" id="SHE97661.1"/>
    </source>
</evidence>
<dbReference type="RefSeq" id="WP_073000150.1">
    <property type="nucleotide sequence ID" value="NZ_FQUM01000003.1"/>
</dbReference>
<gene>
    <name evidence="10" type="ORF">SAMN05444274_103144</name>
</gene>
<dbReference type="SMART" id="SM00448">
    <property type="entry name" value="REC"/>
    <property type="match status" value="1"/>
</dbReference>
<dbReference type="GO" id="GO:0005829">
    <property type="term" value="C:cytosol"/>
    <property type="evidence" value="ECO:0007669"/>
    <property type="project" value="TreeGrafter"/>
</dbReference>
<reference evidence="11" key="1">
    <citation type="submission" date="2016-11" db="EMBL/GenBank/DDBJ databases">
        <authorList>
            <person name="Varghese N."/>
            <person name="Submissions S."/>
        </authorList>
    </citation>
    <scope>NUCLEOTIDE SEQUENCE [LARGE SCALE GENOMIC DNA]</scope>
    <source>
        <strain evidence="11">DSM 26910</strain>
    </source>
</reference>
<evidence type="ECO:0000256" key="3">
    <source>
        <dbReference type="ARBA" id="ARBA00023015"/>
    </source>
</evidence>
<feature type="modified residue" description="4-aspartylphosphate" evidence="6">
    <location>
        <position position="51"/>
    </location>
</feature>
<evidence type="ECO:0000256" key="6">
    <source>
        <dbReference type="PROSITE-ProRule" id="PRU00169"/>
    </source>
</evidence>
<evidence type="ECO:0000256" key="1">
    <source>
        <dbReference type="ARBA" id="ARBA00022553"/>
    </source>
</evidence>
<dbReference type="Gene3D" id="3.40.50.2300">
    <property type="match status" value="1"/>
</dbReference>
<dbReference type="PROSITE" id="PS50110">
    <property type="entry name" value="RESPONSE_REGULATORY"/>
    <property type="match status" value="1"/>
</dbReference>
<evidence type="ECO:0000259" key="9">
    <source>
        <dbReference type="PROSITE" id="PS51755"/>
    </source>
</evidence>
<keyword evidence="1 6" id="KW-0597">Phosphoprotein</keyword>
<dbReference type="EMBL" id="FQUM01000003">
    <property type="protein sequence ID" value="SHE97661.1"/>
    <property type="molecule type" value="Genomic_DNA"/>
</dbReference>
<feature type="domain" description="OmpR/PhoB-type" evidence="9">
    <location>
        <begin position="124"/>
        <end position="224"/>
    </location>
</feature>
<dbReference type="PROSITE" id="PS51755">
    <property type="entry name" value="OMPR_PHOB"/>
    <property type="match status" value="1"/>
</dbReference>
<keyword evidence="3" id="KW-0805">Transcription regulation</keyword>
<dbReference type="STRING" id="1484053.SAMN05444274_103144"/>